<evidence type="ECO:0000256" key="1">
    <source>
        <dbReference type="SAM" id="MobiDB-lite"/>
    </source>
</evidence>
<dbReference type="EMBL" id="JAAMPI010000007">
    <property type="protein sequence ID" value="KAF4637859.1"/>
    <property type="molecule type" value="Genomic_DNA"/>
</dbReference>
<organism evidence="2 3">
    <name type="scientific">Cudoniella acicularis</name>
    <dbReference type="NCBI Taxonomy" id="354080"/>
    <lineage>
        <taxon>Eukaryota</taxon>
        <taxon>Fungi</taxon>
        <taxon>Dikarya</taxon>
        <taxon>Ascomycota</taxon>
        <taxon>Pezizomycotina</taxon>
        <taxon>Leotiomycetes</taxon>
        <taxon>Helotiales</taxon>
        <taxon>Tricladiaceae</taxon>
        <taxon>Cudoniella</taxon>
    </lineage>
</organism>
<evidence type="ECO:0000313" key="2">
    <source>
        <dbReference type="EMBL" id="KAF4637859.1"/>
    </source>
</evidence>
<comment type="caution">
    <text evidence="2">The sequence shown here is derived from an EMBL/GenBank/DDBJ whole genome shotgun (WGS) entry which is preliminary data.</text>
</comment>
<keyword evidence="3" id="KW-1185">Reference proteome</keyword>
<gene>
    <name evidence="2" type="ORF">G7Y89_g213</name>
</gene>
<reference evidence="2 3" key="1">
    <citation type="submission" date="2020-03" db="EMBL/GenBank/DDBJ databases">
        <title>Draft Genome Sequence of Cudoniella acicularis.</title>
        <authorList>
            <person name="Buettner E."/>
            <person name="Kellner H."/>
        </authorList>
    </citation>
    <scope>NUCLEOTIDE SEQUENCE [LARGE SCALE GENOMIC DNA]</scope>
    <source>
        <strain evidence="2 3">DSM 108380</strain>
    </source>
</reference>
<dbReference type="AlphaFoldDB" id="A0A8H4WBD9"/>
<dbReference type="Proteomes" id="UP000566819">
    <property type="component" value="Unassembled WGS sequence"/>
</dbReference>
<protein>
    <submittedName>
        <fullName evidence="2">Uncharacterized protein</fullName>
    </submittedName>
</protein>
<proteinExistence type="predicted"/>
<name>A0A8H4WBD9_9HELO</name>
<feature type="region of interest" description="Disordered" evidence="1">
    <location>
        <begin position="1"/>
        <end position="24"/>
    </location>
</feature>
<feature type="compositionally biased region" description="Basic and acidic residues" evidence="1">
    <location>
        <begin position="1"/>
        <end position="12"/>
    </location>
</feature>
<accession>A0A8H4WBD9</accession>
<evidence type="ECO:0000313" key="3">
    <source>
        <dbReference type="Proteomes" id="UP000566819"/>
    </source>
</evidence>
<sequence length="192" mass="21526">MSKVCPVKESRQADPPPRDVSGPLTDKYKALLFATITEALSRCESNLAGASSPVQSSKTHPRGLLIKQNANRMLKIWLYYLEHFEATLTHRSDSQPASHQPLQGIDALLARVQTTRQKVQVNQGELQLEPEDDEKSLISFLSPEEILMSMMIQSQQNFEDKTLKELYDAILTLKSVSSPNRSKSKHYSALSS</sequence>